<dbReference type="RefSeq" id="WP_064027337.1">
    <property type="nucleotide sequence ID" value="NZ_CP023669.1"/>
</dbReference>
<comment type="caution">
    <text evidence="1">The sequence shown here is derived from an EMBL/GenBank/DDBJ whole genome shotgun (WGS) entry which is preliminary data.</text>
</comment>
<keyword evidence="2" id="KW-1185">Reference proteome</keyword>
<protein>
    <submittedName>
        <fullName evidence="1">Uncharacterized protein</fullName>
    </submittedName>
</protein>
<dbReference type="Proteomes" id="UP000077734">
    <property type="component" value="Unassembled WGS sequence"/>
</dbReference>
<evidence type="ECO:0000313" key="2">
    <source>
        <dbReference type="Proteomes" id="UP000077734"/>
    </source>
</evidence>
<dbReference type="AlphaFoldDB" id="A0A291II42"/>
<organism evidence="1 2">
    <name type="scientific">Methylomonas koyamae</name>
    <dbReference type="NCBI Taxonomy" id="702114"/>
    <lineage>
        <taxon>Bacteria</taxon>
        <taxon>Pseudomonadati</taxon>
        <taxon>Pseudomonadota</taxon>
        <taxon>Gammaproteobacteria</taxon>
        <taxon>Methylococcales</taxon>
        <taxon>Methylococcaceae</taxon>
        <taxon>Methylomonas</taxon>
    </lineage>
</organism>
<accession>A0A291II42</accession>
<gene>
    <name evidence="1" type="ORF">A1356_12405</name>
</gene>
<sequence length="419" mass="48710">MNEAVIVFSRKGLFTKVVLAREIQSHEHARKLWPLVTTSHPRQLVTWVKPSFEKDELKRKSHFRTLPGKKNIKIEEHFNQEETDRYTASKESPEHLSAKRLIAEALQRRLTNNIAMPWYFKDEASSDFYLSGDILLGAESITTEKKVKTAFHCEYRLDVAILSKKFTKEPILLGGIEIEWEHQFHGRKALIASSQAFPLISIDISGMKLDEITAEWADYALTVTTHSNTQKNRKTFIYLHDLLYPLYLRLPEGLIKDNRHQFLAFARDEELGKILRWLKKLQNVIDIDSKDMSVSIVHAKSEQSTKMLENAGQVVGDDWSQVNSKKCLMLTIKRPNVLDEKSHIFHIGMANIFLLHTDSLVGYKYMTDIHNNHPNEDVWRHSKWNSDSRNYSYYRILPKRLSEPRSRIIDVLNSLNQSA</sequence>
<reference evidence="1 2" key="1">
    <citation type="submission" date="2016-03" db="EMBL/GenBank/DDBJ databases">
        <authorList>
            <person name="Heylen K."/>
            <person name="De Vos P."/>
            <person name="Vekeman B."/>
        </authorList>
    </citation>
    <scope>NUCLEOTIDE SEQUENCE [LARGE SCALE GENOMIC DNA]</scope>
    <source>
        <strain evidence="1 2">R-49807</strain>
    </source>
</reference>
<dbReference type="EMBL" id="LUUL01000077">
    <property type="protein sequence ID" value="OAI25853.1"/>
    <property type="molecule type" value="Genomic_DNA"/>
</dbReference>
<dbReference type="KEGG" id="mko:MKLM6_1679"/>
<proteinExistence type="predicted"/>
<name>A0A291II42_9GAMM</name>
<evidence type="ECO:0000313" key="1">
    <source>
        <dbReference type="EMBL" id="OAI25853.1"/>
    </source>
</evidence>